<dbReference type="Proteomes" id="UP000799118">
    <property type="component" value="Unassembled WGS sequence"/>
</dbReference>
<dbReference type="OrthoDB" id="2916406at2759"/>
<organism evidence="1 2">
    <name type="scientific">Gymnopus androsaceus JB14</name>
    <dbReference type="NCBI Taxonomy" id="1447944"/>
    <lineage>
        <taxon>Eukaryota</taxon>
        <taxon>Fungi</taxon>
        <taxon>Dikarya</taxon>
        <taxon>Basidiomycota</taxon>
        <taxon>Agaricomycotina</taxon>
        <taxon>Agaricomycetes</taxon>
        <taxon>Agaricomycetidae</taxon>
        <taxon>Agaricales</taxon>
        <taxon>Marasmiineae</taxon>
        <taxon>Omphalotaceae</taxon>
        <taxon>Gymnopus</taxon>
    </lineage>
</organism>
<name>A0A6A4HW17_9AGAR</name>
<sequence length="165" mass="18994">MANTLLKLKGTLELRARIYTPRQKSPEYIHVLTRTTSPRSSQRYALVDSLFEAQTFQPHTHDIFVSVKHGRATDTFRVFFKRSTRLAHNTNFGVRGDVVIMRSAKNARHSVVNFRGASDARLADYVLKQISPKILQFQGPLRHRCPKQIILLKRRVGSTSIVFYK</sequence>
<evidence type="ECO:0000313" key="2">
    <source>
        <dbReference type="Proteomes" id="UP000799118"/>
    </source>
</evidence>
<evidence type="ECO:0000313" key="1">
    <source>
        <dbReference type="EMBL" id="KAE9402073.1"/>
    </source>
</evidence>
<proteinExistence type="predicted"/>
<reference evidence="1" key="1">
    <citation type="journal article" date="2019" name="Environ. Microbiol.">
        <title>Fungal ecological strategies reflected in gene transcription - a case study of two litter decomposers.</title>
        <authorList>
            <person name="Barbi F."/>
            <person name="Kohler A."/>
            <person name="Barry K."/>
            <person name="Baskaran P."/>
            <person name="Daum C."/>
            <person name="Fauchery L."/>
            <person name="Ihrmark K."/>
            <person name="Kuo A."/>
            <person name="LaButti K."/>
            <person name="Lipzen A."/>
            <person name="Morin E."/>
            <person name="Grigoriev I.V."/>
            <person name="Henrissat B."/>
            <person name="Lindahl B."/>
            <person name="Martin F."/>
        </authorList>
    </citation>
    <scope>NUCLEOTIDE SEQUENCE</scope>
    <source>
        <strain evidence="1">JB14</strain>
    </source>
</reference>
<keyword evidence="2" id="KW-1185">Reference proteome</keyword>
<gene>
    <name evidence="1" type="ORF">BT96DRAFT_991423</name>
</gene>
<accession>A0A6A4HW17</accession>
<dbReference type="AlphaFoldDB" id="A0A6A4HW17"/>
<dbReference type="EMBL" id="ML769438">
    <property type="protein sequence ID" value="KAE9402073.1"/>
    <property type="molecule type" value="Genomic_DNA"/>
</dbReference>
<protein>
    <submittedName>
        <fullName evidence="1">Uncharacterized protein</fullName>
    </submittedName>
</protein>